<reference evidence="4 5" key="1">
    <citation type="submission" date="2018-09" db="EMBL/GenBank/DDBJ databases">
        <title>Genome sequencing of strain 6GH32-13.</title>
        <authorList>
            <person name="Weon H.-Y."/>
            <person name="Heo J."/>
            <person name="Kwon S.-W."/>
        </authorList>
    </citation>
    <scope>NUCLEOTIDE SEQUENCE [LARGE SCALE GENOMIC DNA]</scope>
    <source>
        <strain evidence="4 5">5GH32-13</strain>
    </source>
</reference>
<dbReference type="InterPro" id="IPR036390">
    <property type="entry name" value="WH_DNA-bd_sf"/>
</dbReference>
<keyword evidence="1" id="KW-0805">Transcription regulation</keyword>
<dbReference type="InterPro" id="IPR001034">
    <property type="entry name" value="DeoR_HTH"/>
</dbReference>
<dbReference type="Pfam" id="PF13280">
    <property type="entry name" value="WYL"/>
    <property type="match status" value="1"/>
</dbReference>
<dbReference type="PIRSF" id="PIRSF016838">
    <property type="entry name" value="PafC"/>
    <property type="match status" value="1"/>
</dbReference>
<dbReference type="InterPro" id="IPR013196">
    <property type="entry name" value="HTH_11"/>
</dbReference>
<feature type="domain" description="HTH deoR-type" evidence="3">
    <location>
        <begin position="3"/>
        <end position="58"/>
    </location>
</feature>
<dbReference type="Pfam" id="PF08279">
    <property type="entry name" value="HTH_11"/>
    <property type="match status" value="1"/>
</dbReference>
<dbReference type="InterPro" id="IPR026881">
    <property type="entry name" value="WYL_dom"/>
</dbReference>
<dbReference type="PANTHER" id="PTHR34580">
    <property type="match status" value="1"/>
</dbReference>
<organism evidence="4 5">
    <name type="scientific">Paraflavitalea soli</name>
    <dbReference type="NCBI Taxonomy" id="2315862"/>
    <lineage>
        <taxon>Bacteria</taxon>
        <taxon>Pseudomonadati</taxon>
        <taxon>Bacteroidota</taxon>
        <taxon>Chitinophagia</taxon>
        <taxon>Chitinophagales</taxon>
        <taxon>Chitinophagaceae</taxon>
        <taxon>Paraflavitalea</taxon>
    </lineage>
</organism>
<dbReference type="Gene3D" id="1.10.10.10">
    <property type="entry name" value="Winged helix-like DNA-binding domain superfamily/Winged helix DNA-binding domain"/>
    <property type="match status" value="1"/>
</dbReference>
<dbReference type="Pfam" id="PF25583">
    <property type="entry name" value="WCX"/>
    <property type="match status" value="1"/>
</dbReference>
<keyword evidence="5" id="KW-1185">Reference proteome</keyword>
<dbReference type="PROSITE" id="PS52050">
    <property type="entry name" value="WYL"/>
    <property type="match status" value="1"/>
</dbReference>
<protein>
    <submittedName>
        <fullName evidence="4">YafY family transcriptional regulator</fullName>
    </submittedName>
</protein>
<dbReference type="GO" id="GO:0003700">
    <property type="term" value="F:DNA-binding transcription factor activity"/>
    <property type="evidence" value="ECO:0007669"/>
    <property type="project" value="InterPro"/>
</dbReference>
<dbReference type="PROSITE" id="PS51000">
    <property type="entry name" value="HTH_DEOR_2"/>
    <property type="match status" value="1"/>
</dbReference>
<dbReference type="AlphaFoldDB" id="A0A3B7MT53"/>
<dbReference type="InterPro" id="IPR051534">
    <property type="entry name" value="CBASS_pafABC_assoc_protein"/>
</dbReference>
<dbReference type="OrthoDB" id="9815009at2"/>
<gene>
    <name evidence="4" type="ORF">D3H65_25025</name>
</gene>
<dbReference type="KEGG" id="pseg:D3H65_25025"/>
<proteinExistence type="predicted"/>
<evidence type="ECO:0000259" key="3">
    <source>
        <dbReference type="PROSITE" id="PS51000"/>
    </source>
</evidence>
<name>A0A3B7MT53_9BACT</name>
<dbReference type="RefSeq" id="WP_119052923.1">
    <property type="nucleotide sequence ID" value="NZ_CP032157.1"/>
</dbReference>
<dbReference type="SUPFAM" id="SSF46785">
    <property type="entry name" value="Winged helix' DNA-binding domain"/>
    <property type="match status" value="1"/>
</dbReference>
<dbReference type="PANTHER" id="PTHR34580:SF3">
    <property type="entry name" value="PROTEIN PAFB"/>
    <property type="match status" value="1"/>
</dbReference>
<evidence type="ECO:0000313" key="4">
    <source>
        <dbReference type="EMBL" id="AXY77047.1"/>
    </source>
</evidence>
<dbReference type="InterPro" id="IPR057727">
    <property type="entry name" value="WCX_dom"/>
</dbReference>
<dbReference type="InterPro" id="IPR036388">
    <property type="entry name" value="WH-like_DNA-bd_sf"/>
</dbReference>
<dbReference type="EMBL" id="CP032157">
    <property type="protein sequence ID" value="AXY77047.1"/>
    <property type="molecule type" value="Genomic_DNA"/>
</dbReference>
<dbReference type="InterPro" id="IPR028349">
    <property type="entry name" value="PafC-like"/>
</dbReference>
<dbReference type="Proteomes" id="UP000263900">
    <property type="component" value="Chromosome"/>
</dbReference>
<evidence type="ECO:0000313" key="5">
    <source>
        <dbReference type="Proteomes" id="UP000263900"/>
    </source>
</evidence>
<evidence type="ECO:0000256" key="2">
    <source>
        <dbReference type="ARBA" id="ARBA00023163"/>
    </source>
</evidence>
<keyword evidence="2" id="KW-0804">Transcription</keyword>
<evidence type="ECO:0000256" key="1">
    <source>
        <dbReference type="ARBA" id="ARBA00023015"/>
    </source>
</evidence>
<sequence length="315" mass="36724">MNRIDRLHAILTHLQSKKRVTAQEIADRFNMSLRTVYRDIKALDESGVPVIGEAGSGYTIMEGYRLPPVMFTQEEAAALLLGGKLAAHMTDASVKKHFETALFKIKAVLRTTDKEQMDMLSDHIEVIRSRIPEEEAPSQHLSALQKAIADKRSIFILYHSNYNEEVSERVIEPIGLCHYGANWHLIGWCRLRNGYRDFRVSRIKRLQLKDEQFDLSVHPSLQDYIKTMASSHALHEVVLRFDKDVVKYMQNQKYWYGFVREEEEKDFIRMYFVTGSLEGLARWLLMFTNAVRVEFPDTLHTMMKAYCAEMKDHYQ</sequence>
<accession>A0A3B7MT53</accession>